<keyword evidence="2" id="KW-1185">Reference proteome</keyword>
<name>A0ABR3EPH5_9AGAR</name>
<reference evidence="1 2" key="1">
    <citation type="submission" date="2024-02" db="EMBL/GenBank/DDBJ databases">
        <title>A draft genome for the cacao thread blight pathogen Marasmius crinis-equi.</title>
        <authorList>
            <person name="Cohen S.P."/>
            <person name="Baruah I.K."/>
            <person name="Amoako-Attah I."/>
            <person name="Bukari Y."/>
            <person name="Meinhardt L.W."/>
            <person name="Bailey B.A."/>
        </authorList>
    </citation>
    <scope>NUCLEOTIDE SEQUENCE [LARGE SCALE GENOMIC DNA]</scope>
    <source>
        <strain evidence="1 2">GH-76</strain>
    </source>
</reference>
<proteinExistence type="predicted"/>
<comment type="caution">
    <text evidence="1">The sequence shown here is derived from an EMBL/GenBank/DDBJ whole genome shotgun (WGS) entry which is preliminary data.</text>
</comment>
<dbReference type="EMBL" id="JBAHYK010002575">
    <property type="protein sequence ID" value="KAL0564797.1"/>
    <property type="molecule type" value="Genomic_DNA"/>
</dbReference>
<evidence type="ECO:0000313" key="1">
    <source>
        <dbReference type="EMBL" id="KAL0564797.1"/>
    </source>
</evidence>
<evidence type="ECO:0008006" key="3">
    <source>
        <dbReference type="Google" id="ProtNLM"/>
    </source>
</evidence>
<dbReference type="Proteomes" id="UP001465976">
    <property type="component" value="Unassembled WGS sequence"/>
</dbReference>
<organism evidence="1 2">
    <name type="scientific">Marasmius crinis-equi</name>
    <dbReference type="NCBI Taxonomy" id="585013"/>
    <lineage>
        <taxon>Eukaryota</taxon>
        <taxon>Fungi</taxon>
        <taxon>Dikarya</taxon>
        <taxon>Basidiomycota</taxon>
        <taxon>Agaricomycotina</taxon>
        <taxon>Agaricomycetes</taxon>
        <taxon>Agaricomycetidae</taxon>
        <taxon>Agaricales</taxon>
        <taxon>Marasmiineae</taxon>
        <taxon>Marasmiaceae</taxon>
        <taxon>Marasmius</taxon>
    </lineage>
</organism>
<sequence length="513" mass="58079">MSGEHTCDQDANEVSLSSTISTTSLEPSLISKLSDDLLLAIFDAFISIEDKPSLLSAAVTLARVCDAWEELVTAYLRFWTRIVFREAFNELDPPLFELVLKHLVHALQLKGRQPLTIESEGLIHTVLEGRYSRARQSSGRCSFLWFKFPRLERLNLVVDVSYENSDEEDSDDDSDGVEILLPGSSPSLKHVAIGIRTSDVMPYDGLLTPYPSVYFPWSQLTHLEIDAPHGINIFHSDDPGCASWNLDDPLEDPRFTFPNLTTLHAIDDPDLIASFHAPKLTDLVLTTNGDGYRSSQHSTAHDNAVALIEASQCIVNESSKDLLFGAHNEPCAIRSVEFRILNVGAHIAHPSVCKLLNTTAKLEGLKFSCVHIHSLLPIDWKELGNLPVLRRIRSLTLRLTENILVERLLGVEPIELSEEDMVELFEHWKDERGIDFVKMVEEQLASLTTLRVHWDAPSVHRDWYHDILPRIDDLESVRENLRVETAMYEYQDTSEMDTWEKHELEAMEAGEKH</sequence>
<evidence type="ECO:0000313" key="2">
    <source>
        <dbReference type="Proteomes" id="UP001465976"/>
    </source>
</evidence>
<accession>A0ABR3EPH5</accession>
<protein>
    <recommendedName>
        <fullName evidence="3">F-box domain-containing protein</fullName>
    </recommendedName>
</protein>
<gene>
    <name evidence="1" type="ORF">V5O48_017241</name>
</gene>